<evidence type="ECO:0000313" key="3">
    <source>
        <dbReference type="Proteomes" id="UP000001953"/>
    </source>
</evidence>
<dbReference type="RefSeq" id="WP_011511556.1">
    <property type="nucleotide sequence ID" value="NC_007964.1"/>
</dbReference>
<dbReference type="eggNOG" id="ENOG5031PVX">
    <property type="taxonomic scope" value="Bacteria"/>
</dbReference>
<protein>
    <submittedName>
        <fullName evidence="2">Uncharacterized protein</fullName>
    </submittedName>
</protein>
<organism evidence="2 3">
    <name type="scientific">Nitrobacter hamburgensis (strain DSM 10229 / NCIMB 13809 / X14)</name>
    <dbReference type="NCBI Taxonomy" id="323097"/>
    <lineage>
        <taxon>Bacteria</taxon>
        <taxon>Pseudomonadati</taxon>
        <taxon>Pseudomonadota</taxon>
        <taxon>Alphaproteobacteria</taxon>
        <taxon>Hyphomicrobiales</taxon>
        <taxon>Nitrobacteraceae</taxon>
        <taxon>Nitrobacter</taxon>
    </lineage>
</organism>
<name>Q1QIP8_NITHX</name>
<dbReference type="STRING" id="323097.Nham_3164"/>
<dbReference type="KEGG" id="nha:Nham_3164"/>
<dbReference type="HOGENOM" id="CLU_1140694_0_0_5"/>
<feature type="compositionally biased region" description="Polar residues" evidence="1">
    <location>
        <begin position="158"/>
        <end position="170"/>
    </location>
</feature>
<accession>Q1QIP8</accession>
<feature type="compositionally biased region" description="Basic and acidic residues" evidence="1">
    <location>
        <begin position="107"/>
        <end position="116"/>
    </location>
</feature>
<dbReference type="OrthoDB" id="8018783at2"/>
<keyword evidence="3" id="KW-1185">Reference proteome</keyword>
<dbReference type="AlphaFoldDB" id="Q1QIP8"/>
<proteinExistence type="predicted"/>
<reference evidence="2 3" key="1">
    <citation type="submission" date="2006-03" db="EMBL/GenBank/DDBJ databases">
        <title>Complete sequence of chromosome of Nitrobacter hamburgensis X14.</title>
        <authorList>
            <consortium name="US DOE Joint Genome Institute"/>
            <person name="Copeland A."/>
            <person name="Lucas S."/>
            <person name="Lapidus A."/>
            <person name="Barry K."/>
            <person name="Detter J.C."/>
            <person name="Glavina del Rio T."/>
            <person name="Hammon N."/>
            <person name="Israni S."/>
            <person name="Dalin E."/>
            <person name="Tice H."/>
            <person name="Pitluck S."/>
            <person name="Chain P."/>
            <person name="Malfatti S."/>
            <person name="Shin M."/>
            <person name="Vergez L."/>
            <person name="Schmutz J."/>
            <person name="Larimer F."/>
            <person name="Land M."/>
            <person name="Hauser L."/>
            <person name="Kyrpides N."/>
            <person name="Ivanova N."/>
            <person name="Ward B."/>
            <person name="Arp D."/>
            <person name="Klotz M."/>
            <person name="Stein L."/>
            <person name="O'Mullan G."/>
            <person name="Starkenburg S."/>
            <person name="Sayavedra L."/>
            <person name="Poret-Peterson A.T."/>
            <person name="Gentry M.E."/>
            <person name="Bruce D."/>
            <person name="Richardson P."/>
        </authorList>
    </citation>
    <scope>NUCLEOTIDE SEQUENCE [LARGE SCALE GENOMIC DNA]</scope>
    <source>
        <strain evidence="3">DSM 10229 / NCIMB 13809 / X14</strain>
    </source>
</reference>
<gene>
    <name evidence="2" type="ordered locus">Nham_3164</name>
</gene>
<evidence type="ECO:0000313" key="2">
    <source>
        <dbReference type="EMBL" id="ABE63899.1"/>
    </source>
</evidence>
<dbReference type="Proteomes" id="UP000001953">
    <property type="component" value="Chromosome"/>
</dbReference>
<sequence>MRKTGRNGWDVLKASGMLPRGVLLAAVAAGIAVVLSSGVARAQDDDDSSTFEEKIIHNLMSGIGGTNMESKGIEYRERSPLVIPPKIELPPPGSTAARDPNWPNDPDVQRHKEAVAARKQRKLTSEENGRSILPSKLAVHGSGTTSRRAETEEPGKPQNENPSLSPSQLGFTGKLGNLFGGNKTQTAPFTGEPERETLTQPPAGYQTPSPNFAYGTGPKEALGNTYIDINSGKERTN</sequence>
<feature type="region of interest" description="Disordered" evidence="1">
    <location>
        <begin position="83"/>
        <end position="237"/>
    </location>
</feature>
<dbReference type="EMBL" id="CP000319">
    <property type="protein sequence ID" value="ABE63899.1"/>
    <property type="molecule type" value="Genomic_DNA"/>
</dbReference>
<evidence type="ECO:0000256" key="1">
    <source>
        <dbReference type="SAM" id="MobiDB-lite"/>
    </source>
</evidence>